<dbReference type="InterPro" id="IPR009875">
    <property type="entry name" value="PilZ_domain"/>
</dbReference>
<dbReference type="RefSeq" id="WP_323356401.1">
    <property type="nucleotide sequence ID" value="NZ_JAYGHY010000017.1"/>
</dbReference>
<dbReference type="Gene3D" id="2.40.10.220">
    <property type="entry name" value="predicted glycosyltransferase like domains"/>
    <property type="match status" value="1"/>
</dbReference>
<proteinExistence type="predicted"/>
<dbReference type="Pfam" id="PF07238">
    <property type="entry name" value="PilZ"/>
    <property type="match status" value="1"/>
</dbReference>
<organism evidence="3 4">
    <name type="scientific">Cyanobium gracile UHCC 0281</name>
    <dbReference type="NCBI Taxonomy" id="3110309"/>
    <lineage>
        <taxon>Bacteria</taxon>
        <taxon>Bacillati</taxon>
        <taxon>Cyanobacteriota</taxon>
        <taxon>Cyanophyceae</taxon>
        <taxon>Synechococcales</taxon>
        <taxon>Prochlorococcaceae</taxon>
        <taxon>Cyanobium</taxon>
    </lineage>
</organism>
<gene>
    <name evidence="3" type="ORF">VB739_07145</name>
</gene>
<name>A0ABU5SV84_9CYAN</name>
<feature type="region of interest" description="Disordered" evidence="1">
    <location>
        <begin position="1"/>
        <end position="42"/>
    </location>
</feature>
<evidence type="ECO:0000313" key="3">
    <source>
        <dbReference type="EMBL" id="MEA5442323.1"/>
    </source>
</evidence>
<feature type="domain" description="PilZ" evidence="2">
    <location>
        <begin position="36"/>
        <end position="134"/>
    </location>
</feature>
<comment type="caution">
    <text evidence="3">The sequence shown here is derived from an EMBL/GenBank/DDBJ whole genome shotgun (WGS) entry which is preliminary data.</text>
</comment>
<dbReference type="Proteomes" id="UP001302329">
    <property type="component" value="Unassembled WGS sequence"/>
</dbReference>
<evidence type="ECO:0000259" key="2">
    <source>
        <dbReference type="Pfam" id="PF07238"/>
    </source>
</evidence>
<sequence>MAKEVKTHQNDAIGMLRSTEREADDSMSQDSHPEARRGATRHHVPLGISVSVTLPTKQSLFVNLRDISKTGACVVRQGTLDIKEDDTIIFEARNYDSGSTISIRSKVIWVRDTGFNTYLGLSFISTTLTPKSMLKLFS</sequence>
<keyword evidence="4" id="KW-1185">Reference proteome</keyword>
<reference evidence="3 4" key="1">
    <citation type="submission" date="2023-12" db="EMBL/GenBank/DDBJ databases">
        <title>Baltic Sea Cyanobacteria.</title>
        <authorList>
            <person name="Delbaje E."/>
            <person name="Fewer D.P."/>
            <person name="Shishido T.K."/>
        </authorList>
    </citation>
    <scope>NUCLEOTIDE SEQUENCE [LARGE SCALE GENOMIC DNA]</scope>
    <source>
        <strain evidence="3 4">UHCC 0281</strain>
    </source>
</reference>
<protein>
    <submittedName>
        <fullName evidence="3">PilZ domain-containing protein</fullName>
    </submittedName>
</protein>
<accession>A0ABU5SV84</accession>
<dbReference type="EMBL" id="JAYGHY010000017">
    <property type="protein sequence ID" value="MEA5442323.1"/>
    <property type="molecule type" value="Genomic_DNA"/>
</dbReference>
<evidence type="ECO:0000313" key="4">
    <source>
        <dbReference type="Proteomes" id="UP001302329"/>
    </source>
</evidence>
<evidence type="ECO:0000256" key="1">
    <source>
        <dbReference type="SAM" id="MobiDB-lite"/>
    </source>
</evidence>
<dbReference type="SUPFAM" id="SSF141371">
    <property type="entry name" value="PilZ domain-like"/>
    <property type="match status" value="1"/>
</dbReference>